<dbReference type="AlphaFoldDB" id="A0A4S8QPL7"/>
<protein>
    <submittedName>
        <fullName evidence="3">Uncharacterized protein</fullName>
    </submittedName>
</protein>
<organism evidence="3 4">
    <name type="scientific">Botrytis galanthina</name>
    <dbReference type="NCBI Taxonomy" id="278940"/>
    <lineage>
        <taxon>Eukaryota</taxon>
        <taxon>Fungi</taxon>
        <taxon>Dikarya</taxon>
        <taxon>Ascomycota</taxon>
        <taxon>Pezizomycotina</taxon>
        <taxon>Leotiomycetes</taxon>
        <taxon>Helotiales</taxon>
        <taxon>Sclerotiniaceae</taxon>
        <taxon>Botrytis</taxon>
    </lineage>
</organism>
<name>A0A4S8QPL7_9HELO</name>
<proteinExistence type="predicted"/>
<accession>A0A4S8QPL7</accession>
<dbReference type="EMBL" id="PQXL01000370">
    <property type="protein sequence ID" value="THV46640.1"/>
    <property type="molecule type" value="Genomic_DNA"/>
</dbReference>
<gene>
    <name evidence="3" type="ORF">BGAL_0370g00030</name>
</gene>
<feature type="region of interest" description="Disordered" evidence="2">
    <location>
        <begin position="209"/>
        <end position="244"/>
    </location>
</feature>
<reference evidence="3 4" key="1">
    <citation type="submission" date="2017-12" db="EMBL/GenBank/DDBJ databases">
        <title>Comparative genomics of Botrytis spp.</title>
        <authorList>
            <person name="Valero-Jimenez C.A."/>
            <person name="Tapia P."/>
            <person name="Veloso J."/>
            <person name="Silva-Moreno E."/>
            <person name="Staats M."/>
            <person name="Valdes J.H."/>
            <person name="Van Kan J.A.L."/>
        </authorList>
    </citation>
    <scope>NUCLEOTIDE SEQUENCE [LARGE SCALE GENOMIC DNA]</scope>
    <source>
        <strain evidence="3 4">MUCL435</strain>
    </source>
</reference>
<evidence type="ECO:0000313" key="4">
    <source>
        <dbReference type="Proteomes" id="UP000308671"/>
    </source>
</evidence>
<evidence type="ECO:0000313" key="3">
    <source>
        <dbReference type="EMBL" id="THV46640.1"/>
    </source>
</evidence>
<feature type="coiled-coil region" evidence="1">
    <location>
        <begin position="159"/>
        <end position="186"/>
    </location>
</feature>
<comment type="caution">
    <text evidence="3">The sequence shown here is derived from an EMBL/GenBank/DDBJ whole genome shotgun (WGS) entry which is preliminary data.</text>
</comment>
<dbReference type="Proteomes" id="UP000308671">
    <property type="component" value="Unassembled WGS sequence"/>
</dbReference>
<keyword evidence="1" id="KW-0175">Coiled coil</keyword>
<evidence type="ECO:0000256" key="2">
    <source>
        <dbReference type="SAM" id="MobiDB-lite"/>
    </source>
</evidence>
<evidence type="ECO:0000256" key="1">
    <source>
        <dbReference type="SAM" id="Coils"/>
    </source>
</evidence>
<feature type="region of interest" description="Disordered" evidence="2">
    <location>
        <begin position="1"/>
        <end position="22"/>
    </location>
</feature>
<dbReference type="OrthoDB" id="3526780at2759"/>
<keyword evidence="4" id="KW-1185">Reference proteome</keyword>
<feature type="compositionally biased region" description="Polar residues" evidence="2">
    <location>
        <begin position="227"/>
        <end position="244"/>
    </location>
</feature>
<sequence length="363" mass="39622">MVDQQVGGESSGRGNPLPVDPSSKCAFDHLTKSQASVGDYLSGSIDWKSVEGQGSKLLEDSDIEMEMGVTGHENGEQIGVAVGSVKPRVRLPVMTKGIFNSVAITQLQDELEDVKRELDKRQAVSVPSKDEIILSKRMNLPQLMKMFPAVGDQINAKMDQKLSDARKEYEMKFKRLQDEHNDELLRIGAVVGETESKLHDAEEKLRGLAGSGQRYPNESFGNVLPDIQNSHGPSRNSINSRQDPNLAAQSVNCQAPQAFIFGSATPLTNPFRSNGLANGDGSTTPFTNPFRNNGLANGDASATPLTNPFRSNGLANGDGSIIPLTNPFRNNRWANSDGQKRGCEEAIQPEFGRDVKRVKREQF</sequence>